<feature type="disulfide bond" evidence="9">
    <location>
        <begin position="4"/>
        <end position="16"/>
    </location>
</feature>
<dbReference type="InterPro" id="IPR051221">
    <property type="entry name" value="LDLR-related"/>
</dbReference>
<dbReference type="HOGENOM" id="CLU_085098_1_3_1"/>
<dbReference type="OrthoDB" id="10062665at2759"/>
<evidence type="ECO:0000313" key="12">
    <source>
        <dbReference type="Proteomes" id="UP000014760"/>
    </source>
</evidence>
<dbReference type="InterPro" id="IPR023415">
    <property type="entry name" value="LDLR_class-A_CS"/>
</dbReference>
<dbReference type="EMBL" id="KB301772">
    <property type="protein sequence ID" value="ELU05110.1"/>
    <property type="molecule type" value="Genomic_DNA"/>
</dbReference>
<dbReference type="PANTHER" id="PTHR22722">
    <property type="entry name" value="LOW-DENSITY LIPOPROTEIN RECEPTOR-RELATED PROTEIN 2-RELATED"/>
    <property type="match status" value="1"/>
</dbReference>
<sequence length="134" mass="14702">LTICPATHTNCTDGPCLLAQHFCDGEADCPDGEDERGCSDCHIQPVFVDWLEFCNCPGRYAPLQFKCAKGGQCISFAKVCDCYDDCEDGSDELCHPTYCKEKRFQGSTGGYCIPLNHVCDGVEDCPFGSDEFNC</sequence>
<keyword evidence="7" id="KW-0675">Receptor</keyword>
<dbReference type="PROSITE" id="PS01209">
    <property type="entry name" value="LDLRA_1"/>
    <property type="match status" value="2"/>
</dbReference>
<dbReference type="CDD" id="cd00112">
    <property type="entry name" value="LDLa"/>
    <property type="match status" value="3"/>
</dbReference>
<feature type="disulfide bond" evidence="9">
    <location>
        <begin position="23"/>
        <end position="38"/>
    </location>
</feature>
<keyword evidence="4" id="KW-1133">Transmembrane helix</keyword>
<dbReference type="OMA" id="NCRMSET"/>
<reference evidence="10 12" key="2">
    <citation type="journal article" date="2013" name="Nature">
        <title>Insights into bilaterian evolution from three spiralian genomes.</title>
        <authorList>
            <person name="Simakov O."/>
            <person name="Marletaz F."/>
            <person name="Cho S.J."/>
            <person name="Edsinger-Gonzales E."/>
            <person name="Havlak P."/>
            <person name="Hellsten U."/>
            <person name="Kuo D.H."/>
            <person name="Larsson T."/>
            <person name="Lv J."/>
            <person name="Arendt D."/>
            <person name="Savage R."/>
            <person name="Osoegawa K."/>
            <person name="de Jong P."/>
            <person name="Grimwood J."/>
            <person name="Chapman J.A."/>
            <person name="Shapiro H."/>
            <person name="Aerts A."/>
            <person name="Otillar R.P."/>
            <person name="Terry A.Y."/>
            <person name="Boore J.L."/>
            <person name="Grigoriev I.V."/>
            <person name="Lindberg D.R."/>
            <person name="Seaver E.C."/>
            <person name="Weisblat D.A."/>
            <person name="Putnam N.H."/>
            <person name="Rokhsar D.S."/>
        </authorList>
    </citation>
    <scope>NUCLEOTIDE SEQUENCE</scope>
    <source>
        <strain evidence="10 12">I ESC-2004</strain>
    </source>
</reference>
<feature type="non-terminal residue" evidence="10">
    <location>
        <position position="134"/>
    </location>
</feature>
<keyword evidence="8" id="KW-0325">Glycoprotein</keyword>
<gene>
    <name evidence="10" type="ORF">CAPTEDRAFT_68153</name>
</gene>
<dbReference type="PANTHER" id="PTHR22722:SF5">
    <property type="entry name" value="LOW-DENSITY LIPOPROTEIN RECEPTOR-RELATED PROTEIN 1B"/>
    <property type="match status" value="1"/>
</dbReference>
<dbReference type="STRING" id="283909.R7UFZ6"/>
<accession>R7UFZ6</accession>
<keyword evidence="6 9" id="KW-1015">Disulfide bond</keyword>
<dbReference type="GO" id="GO:0005886">
    <property type="term" value="C:plasma membrane"/>
    <property type="evidence" value="ECO:0007669"/>
    <property type="project" value="TreeGrafter"/>
</dbReference>
<feature type="disulfide bond" evidence="9">
    <location>
        <begin position="11"/>
        <end position="29"/>
    </location>
</feature>
<dbReference type="Gene3D" id="4.10.400.10">
    <property type="entry name" value="Low-density Lipoprotein Receptor"/>
    <property type="match status" value="3"/>
</dbReference>
<dbReference type="Pfam" id="PF00057">
    <property type="entry name" value="Ldl_recept_a"/>
    <property type="match status" value="3"/>
</dbReference>
<feature type="non-terminal residue" evidence="10">
    <location>
        <position position="1"/>
    </location>
</feature>
<keyword evidence="5" id="KW-0472">Membrane</keyword>
<evidence type="ECO:0000313" key="10">
    <source>
        <dbReference type="EMBL" id="ELU05110.1"/>
    </source>
</evidence>
<dbReference type="GO" id="GO:0005041">
    <property type="term" value="F:low-density lipoprotein particle receptor activity"/>
    <property type="evidence" value="ECO:0007669"/>
    <property type="project" value="TreeGrafter"/>
</dbReference>
<evidence type="ECO:0000256" key="1">
    <source>
        <dbReference type="ARBA" id="ARBA00004167"/>
    </source>
</evidence>
<evidence type="ECO:0000256" key="2">
    <source>
        <dbReference type="ARBA" id="ARBA00022692"/>
    </source>
</evidence>
<dbReference type="GO" id="GO:0043235">
    <property type="term" value="C:receptor complex"/>
    <property type="evidence" value="ECO:0007669"/>
    <property type="project" value="TreeGrafter"/>
</dbReference>
<dbReference type="AlphaFoldDB" id="R7UFZ6"/>
<keyword evidence="2" id="KW-0812">Transmembrane</keyword>
<evidence type="ECO:0000256" key="5">
    <source>
        <dbReference type="ARBA" id="ARBA00023136"/>
    </source>
</evidence>
<evidence type="ECO:0000256" key="8">
    <source>
        <dbReference type="ARBA" id="ARBA00023180"/>
    </source>
</evidence>
<proteinExistence type="predicted"/>
<feature type="disulfide bond" evidence="9">
    <location>
        <begin position="119"/>
        <end position="134"/>
    </location>
</feature>
<dbReference type="EMBL" id="AMQN01007949">
    <property type="status" value="NOT_ANNOTATED_CDS"/>
    <property type="molecule type" value="Genomic_DNA"/>
</dbReference>
<evidence type="ECO:0000256" key="3">
    <source>
        <dbReference type="ARBA" id="ARBA00022737"/>
    </source>
</evidence>
<evidence type="ECO:0000256" key="7">
    <source>
        <dbReference type="ARBA" id="ARBA00023170"/>
    </source>
</evidence>
<keyword evidence="12" id="KW-1185">Reference proteome</keyword>
<comment type="caution">
    <text evidence="9">Lacks conserved residue(s) required for the propagation of feature annotation.</text>
</comment>
<dbReference type="SMART" id="SM00192">
    <property type="entry name" value="LDLa"/>
    <property type="match status" value="3"/>
</dbReference>
<dbReference type="PRINTS" id="PR00261">
    <property type="entry name" value="LDLRECEPTOR"/>
</dbReference>
<keyword evidence="3" id="KW-0677">Repeat</keyword>
<evidence type="ECO:0000256" key="6">
    <source>
        <dbReference type="ARBA" id="ARBA00023157"/>
    </source>
</evidence>
<evidence type="ECO:0000256" key="4">
    <source>
        <dbReference type="ARBA" id="ARBA00022989"/>
    </source>
</evidence>
<dbReference type="Proteomes" id="UP000014760">
    <property type="component" value="Unassembled WGS sequence"/>
</dbReference>
<dbReference type="PROSITE" id="PS50068">
    <property type="entry name" value="LDLRA_2"/>
    <property type="match status" value="3"/>
</dbReference>
<name>R7UFZ6_CAPTE</name>
<reference evidence="12" key="1">
    <citation type="submission" date="2012-12" db="EMBL/GenBank/DDBJ databases">
        <authorList>
            <person name="Hellsten U."/>
            <person name="Grimwood J."/>
            <person name="Chapman J.A."/>
            <person name="Shapiro H."/>
            <person name="Aerts A."/>
            <person name="Otillar R.P."/>
            <person name="Terry A.Y."/>
            <person name="Boore J.L."/>
            <person name="Simakov O."/>
            <person name="Marletaz F."/>
            <person name="Cho S.-J."/>
            <person name="Edsinger-Gonzales E."/>
            <person name="Havlak P."/>
            <person name="Kuo D.-H."/>
            <person name="Larsson T."/>
            <person name="Lv J."/>
            <person name="Arendt D."/>
            <person name="Savage R."/>
            <person name="Osoegawa K."/>
            <person name="de Jong P."/>
            <person name="Lindberg D.R."/>
            <person name="Seaver E.C."/>
            <person name="Weisblat D.A."/>
            <person name="Putnam N.H."/>
            <person name="Grigoriev I.V."/>
            <person name="Rokhsar D.S."/>
        </authorList>
    </citation>
    <scope>NUCLEOTIDE SEQUENCE</scope>
    <source>
        <strain evidence="12">I ESC-2004</strain>
    </source>
</reference>
<comment type="subcellular location">
    <subcellularLocation>
        <location evidence="1">Membrane</location>
        <topology evidence="1">Single-pass membrane protein</topology>
    </subcellularLocation>
</comment>
<dbReference type="SUPFAM" id="SSF57424">
    <property type="entry name" value="LDL receptor-like module"/>
    <property type="match status" value="3"/>
</dbReference>
<evidence type="ECO:0000313" key="11">
    <source>
        <dbReference type="EnsemblMetazoa" id="CapteP68153"/>
    </source>
</evidence>
<dbReference type="InterPro" id="IPR002172">
    <property type="entry name" value="LDrepeatLR_classA_rpt"/>
</dbReference>
<protein>
    <submittedName>
        <fullName evidence="10 11">Uncharacterized protein</fullName>
    </submittedName>
</protein>
<evidence type="ECO:0000256" key="9">
    <source>
        <dbReference type="PROSITE-ProRule" id="PRU00124"/>
    </source>
</evidence>
<dbReference type="EnsemblMetazoa" id="CapteT68153">
    <property type="protein sequence ID" value="CapteP68153"/>
    <property type="gene ID" value="CapteG68153"/>
</dbReference>
<organism evidence="10">
    <name type="scientific">Capitella teleta</name>
    <name type="common">Polychaete worm</name>
    <dbReference type="NCBI Taxonomy" id="283909"/>
    <lineage>
        <taxon>Eukaryota</taxon>
        <taxon>Metazoa</taxon>
        <taxon>Spiralia</taxon>
        <taxon>Lophotrochozoa</taxon>
        <taxon>Annelida</taxon>
        <taxon>Polychaeta</taxon>
        <taxon>Sedentaria</taxon>
        <taxon>Scolecida</taxon>
        <taxon>Capitellidae</taxon>
        <taxon>Capitella</taxon>
    </lineage>
</organism>
<dbReference type="InterPro" id="IPR036055">
    <property type="entry name" value="LDL_receptor-like_sf"/>
</dbReference>
<reference evidence="11" key="3">
    <citation type="submission" date="2015-06" db="UniProtKB">
        <authorList>
            <consortium name="EnsemblMetazoa"/>
        </authorList>
    </citation>
    <scope>IDENTIFICATION</scope>
</reference>